<dbReference type="GO" id="GO:0005829">
    <property type="term" value="C:cytosol"/>
    <property type="evidence" value="ECO:0007669"/>
    <property type="project" value="TreeGrafter"/>
</dbReference>
<dbReference type="InterPro" id="IPR044668">
    <property type="entry name" value="PuuD-like"/>
</dbReference>
<dbReference type="InterPro" id="IPR029062">
    <property type="entry name" value="Class_I_gatase-like"/>
</dbReference>
<name>A0A7I7SCF2_9MYCO</name>
<dbReference type="SUPFAM" id="SSF52317">
    <property type="entry name" value="Class I glutamine amidotransferase-like"/>
    <property type="match status" value="1"/>
</dbReference>
<reference evidence="1 2" key="1">
    <citation type="submission" date="2017-04" db="EMBL/GenBank/DDBJ databases">
        <title>The new phylogeny of genus Mycobacterium.</title>
        <authorList>
            <person name="Tortoli E."/>
            <person name="Trovato A."/>
            <person name="Cirillo D.M."/>
        </authorList>
    </citation>
    <scope>NUCLEOTIDE SEQUENCE [LARGE SCALE GENOMIC DNA]</scope>
    <source>
        <strain evidence="1 2">KCTC 19819</strain>
    </source>
</reference>
<dbReference type="CDD" id="cd01745">
    <property type="entry name" value="GATase1_2"/>
    <property type="match status" value="1"/>
</dbReference>
<proteinExistence type="predicted"/>
<sequence length="253" mass="26190">MVGEQNPILGVTTYLERARCGIWDVPASFLPASYLAGITAAGGTPVLLAPTAPEAAEAVVDRLDALVITGGRDLDPAGYDQSPHPAAEEPGADRDHWEFALLAAALRRKLPVLGICRGAQVLNVALGGTLHQHLPDVVGHDGHQVGGAVFATRTAHTVSGTRVAALLGPTPQVPCYHHQAIAELGAGLIVAARGDDGVIEAVELPDAGFVVAVQWHPEEDLDDLRLFSAVVGAAGRYAADRDGGGDPRQVAGR</sequence>
<evidence type="ECO:0000313" key="2">
    <source>
        <dbReference type="Proteomes" id="UP000193577"/>
    </source>
</evidence>
<accession>A0A7I7SCF2</accession>
<dbReference type="Proteomes" id="UP000193577">
    <property type="component" value="Unassembled WGS sequence"/>
</dbReference>
<dbReference type="Pfam" id="PF07722">
    <property type="entry name" value="Peptidase_C26"/>
    <property type="match status" value="1"/>
</dbReference>
<evidence type="ECO:0000313" key="1">
    <source>
        <dbReference type="EMBL" id="OSC32180.1"/>
    </source>
</evidence>
<dbReference type="Gene3D" id="3.40.50.880">
    <property type="match status" value="1"/>
</dbReference>
<dbReference type="PROSITE" id="PS51273">
    <property type="entry name" value="GATASE_TYPE_1"/>
    <property type="match status" value="1"/>
</dbReference>
<dbReference type="EMBL" id="NCXO01000038">
    <property type="protein sequence ID" value="OSC32180.1"/>
    <property type="molecule type" value="Genomic_DNA"/>
</dbReference>
<dbReference type="PANTHER" id="PTHR43235:SF1">
    <property type="entry name" value="GLUTAMINE AMIDOTRANSFERASE PB2B2.05-RELATED"/>
    <property type="match status" value="1"/>
</dbReference>
<dbReference type="GO" id="GO:0033969">
    <property type="term" value="F:gamma-glutamyl-gamma-aminobutyrate hydrolase activity"/>
    <property type="evidence" value="ECO:0007669"/>
    <property type="project" value="TreeGrafter"/>
</dbReference>
<dbReference type="GO" id="GO:0006598">
    <property type="term" value="P:polyamine catabolic process"/>
    <property type="evidence" value="ECO:0007669"/>
    <property type="project" value="TreeGrafter"/>
</dbReference>
<organism evidence="1 2">
    <name type="scientific">Mycolicibacillus koreensis</name>
    <dbReference type="NCBI Taxonomy" id="1069220"/>
    <lineage>
        <taxon>Bacteria</taxon>
        <taxon>Bacillati</taxon>
        <taxon>Actinomycetota</taxon>
        <taxon>Actinomycetes</taxon>
        <taxon>Mycobacteriales</taxon>
        <taxon>Mycobacteriaceae</taxon>
        <taxon>Mycolicibacillus</taxon>
    </lineage>
</organism>
<protein>
    <submittedName>
        <fullName evidence="1">Uncharacterized protein</fullName>
    </submittedName>
</protein>
<dbReference type="OrthoDB" id="9813383at2"/>
<keyword evidence="2" id="KW-1185">Reference proteome</keyword>
<gene>
    <name evidence="1" type="ORF">B8W67_15340</name>
</gene>
<dbReference type="InterPro" id="IPR011697">
    <property type="entry name" value="Peptidase_C26"/>
</dbReference>
<comment type="caution">
    <text evidence="1">The sequence shown here is derived from an EMBL/GenBank/DDBJ whole genome shotgun (WGS) entry which is preliminary data.</text>
</comment>
<dbReference type="AlphaFoldDB" id="A0A7I7SCF2"/>
<dbReference type="PANTHER" id="PTHR43235">
    <property type="entry name" value="GLUTAMINE AMIDOTRANSFERASE PB2B2.05-RELATED"/>
    <property type="match status" value="1"/>
</dbReference>